<keyword evidence="1" id="KW-0472">Membrane</keyword>
<proteinExistence type="predicted"/>
<gene>
    <name evidence="2" type="ORF">BFC18_03460</name>
</gene>
<evidence type="ECO:0000313" key="2">
    <source>
        <dbReference type="EMBL" id="OFC72326.1"/>
    </source>
</evidence>
<feature type="transmembrane region" description="Helical" evidence="1">
    <location>
        <begin position="41"/>
        <end position="63"/>
    </location>
</feature>
<dbReference type="AlphaFoldDB" id="A0A1E7ZFQ5"/>
<keyword evidence="1" id="KW-0812">Transmembrane</keyword>
<reference evidence="2 3" key="1">
    <citation type="submission" date="2016-08" db="EMBL/GenBank/DDBJ databases">
        <authorList>
            <person name="Seilhamer J.J."/>
        </authorList>
    </citation>
    <scope>NUCLEOTIDE SEQUENCE [LARGE SCALE GENOMIC DNA]</scope>
    <source>
        <strain evidence="2 3">KCTC 42603</strain>
    </source>
</reference>
<organism evidence="2 3">
    <name type="scientific">Alteromonas confluentis</name>
    <dbReference type="NCBI Taxonomy" id="1656094"/>
    <lineage>
        <taxon>Bacteria</taxon>
        <taxon>Pseudomonadati</taxon>
        <taxon>Pseudomonadota</taxon>
        <taxon>Gammaproteobacteria</taxon>
        <taxon>Alteromonadales</taxon>
        <taxon>Alteromonadaceae</taxon>
        <taxon>Alteromonas/Salinimonas group</taxon>
        <taxon>Alteromonas</taxon>
    </lineage>
</organism>
<dbReference type="OrthoDB" id="8219448at2"/>
<dbReference type="EMBL" id="MDHN01000005">
    <property type="protein sequence ID" value="OFC72326.1"/>
    <property type="molecule type" value="Genomic_DNA"/>
</dbReference>
<feature type="transmembrane region" description="Helical" evidence="1">
    <location>
        <begin position="75"/>
        <end position="94"/>
    </location>
</feature>
<dbReference type="RefSeq" id="WP_070123553.1">
    <property type="nucleotide sequence ID" value="NZ_MDHN01000005.1"/>
</dbReference>
<name>A0A1E7ZFQ5_9ALTE</name>
<feature type="transmembrane region" description="Helical" evidence="1">
    <location>
        <begin position="12"/>
        <end position="29"/>
    </location>
</feature>
<comment type="caution">
    <text evidence="2">The sequence shown here is derived from an EMBL/GenBank/DDBJ whole genome shotgun (WGS) entry which is preliminary data.</text>
</comment>
<accession>A0A1E7ZFQ5</accession>
<keyword evidence="1" id="KW-1133">Transmembrane helix</keyword>
<evidence type="ECO:0000313" key="3">
    <source>
        <dbReference type="Proteomes" id="UP000175691"/>
    </source>
</evidence>
<evidence type="ECO:0000256" key="1">
    <source>
        <dbReference type="SAM" id="Phobius"/>
    </source>
</evidence>
<dbReference type="Proteomes" id="UP000175691">
    <property type="component" value="Unassembled WGS sequence"/>
</dbReference>
<protein>
    <submittedName>
        <fullName evidence="2">Uncharacterized protein</fullName>
    </submittedName>
</protein>
<keyword evidence="3" id="KW-1185">Reference proteome</keyword>
<sequence>MVKGIGKRTTLAFGVSAFAILVIAFQWTIVDWITPFLMLPLMWLVMVLFITGACFSLSCLFKFREIRWRATIPAVIQFSAFAIVLFVPFTNLWIDADFHLYESQRQEVVERVYSGELVPNVSHNSALIALNSAYSKISMGGNEIVVRDIDGLVYVFFFTYRGILDNYSGFLFVPDGGDPRNYSDLNEDDVTQIIKYTDNWYWASHH</sequence>